<protein>
    <submittedName>
        <fullName evidence="1">Uncharacterized protein</fullName>
    </submittedName>
</protein>
<evidence type="ECO:0000313" key="1">
    <source>
        <dbReference type="EMBL" id="SFD07753.1"/>
    </source>
</evidence>
<proteinExistence type="predicted"/>
<sequence>MKYFLKRILSFLLIPFLFLLIISIAALVFLPKSEYYKIDPAIKNLYVGDSHIQYAIVDSLLVESQNIAVEAETFYFSYFRLKKILESENNIEKVYLGLGYHSLSSINDDFVYGKSSFSTAPKYFYLLPFSEQKKVLYSNYKSNHLHNYFKILIKSSFRPLVNNSKFGGYSNYFYSTASKKRIMDKRINYHFYKDKLVNGYSNLNLFYLEEIINLSKKYKFDLVIINTPLDPYYKEKIPKKFINKYDEIINKFNLKLIDFYNLRFDESCFIPDGDHLSVNGAIKMTKELIK</sequence>
<keyword evidence="2" id="KW-1185">Reference proteome</keyword>
<dbReference type="Proteomes" id="UP000199439">
    <property type="component" value="Unassembled WGS sequence"/>
</dbReference>
<reference evidence="2" key="1">
    <citation type="submission" date="2016-10" db="EMBL/GenBank/DDBJ databases">
        <authorList>
            <person name="Varghese N."/>
            <person name="Submissions S."/>
        </authorList>
    </citation>
    <scope>NUCLEOTIDE SEQUENCE [LARGE SCALE GENOMIC DNA]</scope>
    <source>
        <strain evidence="2">DSM 25730</strain>
    </source>
</reference>
<dbReference type="RefSeq" id="WP_092850795.1">
    <property type="nucleotide sequence ID" value="NZ_FOMI01000003.1"/>
</dbReference>
<dbReference type="AlphaFoldDB" id="A0A1I1PLA4"/>
<dbReference type="SUPFAM" id="SSF52266">
    <property type="entry name" value="SGNH hydrolase"/>
    <property type="match status" value="1"/>
</dbReference>
<name>A0A1I1PLA4_9FLAO</name>
<dbReference type="EMBL" id="FOMI01000003">
    <property type="protein sequence ID" value="SFD07753.1"/>
    <property type="molecule type" value="Genomic_DNA"/>
</dbReference>
<gene>
    <name evidence="1" type="ORF">SAMN04487987_103400</name>
</gene>
<dbReference type="OrthoDB" id="792965at2"/>
<accession>A0A1I1PLA4</accession>
<evidence type="ECO:0000313" key="2">
    <source>
        <dbReference type="Proteomes" id="UP000199439"/>
    </source>
</evidence>
<organism evidence="1 2">
    <name type="scientific">Algibacter pectinivorans</name>
    <dbReference type="NCBI Taxonomy" id="870482"/>
    <lineage>
        <taxon>Bacteria</taxon>
        <taxon>Pseudomonadati</taxon>
        <taxon>Bacteroidota</taxon>
        <taxon>Flavobacteriia</taxon>
        <taxon>Flavobacteriales</taxon>
        <taxon>Flavobacteriaceae</taxon>
        <taxon>Algibacter</taxon>
    </lineage>
</organism>